<comment type="caution">
    <text evidence="4">The sequence shown here is derived from an EMBL/GenBank/DDBJ whole genome shotgun (WGS) entry which is preliminary data.</text>
</comment>
<evidence type="ECO:0000256" key="3">
    <source>
        <dbReference type="ARBA" id="ARBA00049244"/>
    </source>
</evidence>
<gene>
    <name evidence="4" type="ORF">FM042_02750</name>
</gene>
<organism evidence="4 5">
    <name type="scientific">Aliidiomarina halalkaliphila</name>
    <dbReference type="NCBI Taxonomy" id="2593535"/>
    <lineage>
        <taxon>Bacteria</taxon>
        <taxon>Pseudomonadati</taxon>
        <taxon>Pseudomonadota</taxon>
        <taxon>Gammaproteobacteria</taxon>
        <taxon>Alteromonadales</taxon>
        <taxon>Idiomarinaceae</taxon>
        <taxon>Aliidiomarina</taxon>
    </lineage>
</organism>
<dbReference type="GO" id="GO:0003887">
    <property type="term" value="F:DNA-directed DNA polymerase activity"/>
    <property type="evidence" value="ECO:0007669"/>
    <property type="project" value="UniProtKB-KW"/>
</dbReference>
<name>A0A552X439_9GAMM</name>
<dbReference type="PANTHER" id="PTHR11669:SF8">
    <property type="entry name" value="DNA POLYMERASE III SUBUNIT DELTA"/>
    <property type="match status" value="1"/>
</dbReference>
<accession>A0A552X439</accession>
<dbReference type="Gene3D" id="3.40.50.300">
    <property type="entry name" value="P-loop containing nucleotide triphosphate hydrolases"/>
    <property type="match status" value="1"/>
</dbReference>
<dbReference type="OrthoDB" id="9811073at2"/>
<keyword evidence="5" id="KW-1185">Reference proteome</keyword>
<dbReference type="GO" id="GO:0009360">
    <property type="term" value="C:DNA polymerase III complex"/>
    <property type="evidence" value="ECO:0007669"/>
    <property type="project" value="TreeGrafter"/>
</dbReference>
<dbReference type="EMBL" id="VJWL01000001">
    <property type="protein sequence ID" value="TRW49794.1"/>
    <property type="molecule type" value="Genomic_DNA"/>
</dbReference>
<dbReference type="PANTHER" id="PTHR11669">
    <property type="entry name" value="REPLICATION FACTOR C / DNA POLYMERASE III GAMMA-TAU SUBUNIT"/>
    <property type="match status" value="1"/>
</dbReference>
<evidence type="ECO:0000256" key="1">
    <source>
        <dbReference type="ARBA" id="ARBA00012417"/>
    </source>
</evidence>
<dbReference type="RefSeq" id="WP_143234215.1">
    <property type="nucleotide sequence ID" value="NZ_VJWL01000001.1"/>
</dbReference>
<protein>
    <recommendedName>
        <fullName evidence="1">DNA-directed DNA polymerase</fullName>
        <ecNumber evidence="1">2.7.7.7</ecNumber>
    </recommendedName>
</protein>
<evidence type="ECO:0000313" key="5">
    <source>
        <dbReference type="Proteomes" id="UP000320359"/>
    </source>
</evidence>
<keyword evidence="2" id="KW-0239">DNA-directed DNA polymerase</keyword>
<dbReference type="Proteomes" id="UP000320359">
    <property type="component" value="Unassembled WGS sequence"/>
</dbReference>
<comment type="catalytic activity">
    <reaction evidence="3">
        <text>DNA(n) + a 2'-deoxyribonucleoside 5'-triphosphate = DNA(n+1) + diphosphate</text>
        <dbReference type="Rhea" id="RHEA:22508"/>
        <dbReference type="Rhea" id="RHEA-COMP:17339"/>
        <dbReference type="Rhea" id="RHEA-COMP:17340"/>
        <dbReference type="ChEBI" id="CHEBI:33019"/>
        <dbReference type="ChEBI" id="CHEBI:61560"/>
        <dbReference type="ChEBI" id="CHEBI:173112"/>
        <dbReference type="EC" id="2.7.7.7"/>
    </reaction>
</comment>
<dbReference type="AlphaFoldDB" id="A0A552X439"/>
<keyword evidence="2" id="KW-0808">Transferase</keyword>
<dbReference type="EC" id="2.7.7.7" evidence="1"/>
<dbReference type="InterPro" id="IPR050238">
    <property type="entry name" value="DNA_Rep/Repair_Clamp_Loader"/>
</dbReference>
<keyword evidence="2" id="KW-0548">Nucleotidyltransferase</keyword>
<sequence length="325" mass="35918">MARVSFPWIRPLWQQLSEAALGGSLAHGIGIEYQPELGSEQLLEQLSRLLLCQKPVQDTKGIRACGQCKQCLLYKAGTHPDLLRIQPEPGKQLGVDAIRKVGAFAQQSAAQSGNKVVHVVHADSMTLAAANSLLKTLEEPPENTYLIVSAAQFSLLLPTVRSRLMMFPIPRPPLDTIAAWLTQLVPDATISDALVSYAQKRPLTALQLLKDGQALPQAMLDDVVFGSVQLPKDNEGIEQFVMSVIESLHLTLRDYSERNTYPTWAKAHVETNPSGFAQALSDCYQTGIVLRRELQGPGLNAQLLSQRWLHDCRRRLLLARETMAN</sequence>
<dbReference type="Pfam" id="PF13177">
    <property type="entry name" value="DNA_pol3_delta2"/>
    <property type="match status" value="1"/>
</dbReference>
<dbReference type="InterPro" id="IPR027417">
    <property type="entry name" value="P-loop_NTPase"/>
</dbReference>
<evidence type="ECO:0000256" key="2">
    <source>
        <dbReference type="ARBA" id="ARBA00022932"/>
    </source>
</evidence>
<dbReference type="SUPFAM" id="SSF52540">
    <property type="entry name" value="P-loop containing nucleoside triphosphate hydrolases"/>
    <property type="match status" value="1"/>
</dbReference>
<proteinExistence type="predicted"/>
<reference evidence="4 5" key="1">
    <citation type="submission" date="2019-07" db="EMBL/GenBank/DDBJ databases">
        <authorList>
            <person name="Yang M."/>
            <person name="Zhao D."/>
            <person name="Xiang H."/>
        </authorList>
    </citation>
    <scope>NUCLEOTIDE SEQUENCE [LARGE SCALE GENOMIC DNA]</scope>
    <source>
        <strain evidence="4 5">IM1326</strain>
    </source>
</reference>
<evidence type="ECO:0000313" key="4">
    <source>
        <dbReference type="EMBL" id="TRW49794.1"/>
    </source>
</evidence>
<dbReference type="GO" id="GO:0006261">
    <property type="term" value="P:DNA-templated DNA replication"/>
    <property type="evidence" value="ECO:0007669"/>
    <property type="project" value="TreeGrafter"/>
</dbReference>